<reference evidence="5 6" key="1">
    <citation type="journal article" date="2011" name="J. Bacteriol.">
        <title>Genome sequence of strain IMCC3088, a proteorhodopsin-containing marine bacterium belonging to the OM60/NOR5 clade.</title>
        <authorList>
            <person name="Jang Y."/>
            <person name="Oh H.M."/>
            <person name="Kang I."/>
            <person name="Lee K."/>
            <person name="Yang S.J."/>
            <person name="Cho J.C."/>
        </authorList>
    </citation>
    <scope>NUCLEOTIDE SEQUENCE [LARGE SCALE GENOMIC DNA]</scope>
    <source>
        <strain evidence="5 6">IMCC3088</strain>
    </source>
</reference>
<dbReference type="InterPro" id="IPR006135">
    <property type="entry name" value="T3SS_substrate_exporter"/>
</dbReference>
<dbReference type="Pfam" id="PF01312">
    <property type="entry name" value="Bac_export_2"/>
    <property type="match status" value="1"/>
</dbReference>
<organism evidence="5 6">
    <name type="scientific">Aequoribacter fuscus</name>
    <dbReference type="NCBI Taxonomy" id="2518989"/>
    <lineage>
        <taxon>Bacteria</taxon>
        <taxon>Pseudomonadati</taxon>
        <taxon>Pseudomonadota</taxon>
        <taxon>Gammaproteobacteria</taxon>
        <taxon>Cellvibrionales</taxon>
        <taxon>Halieaceae</taxon>
        <taxon>Aequoribacter</taxon>
    </lineage>
</organism>
<protein>
    <recommendedName>
        <fullName evidence="2">Flagellar biosynthetic protein FlhB</fullName>
    </recommendedName>
</protein>
<dbReference type="EMBL" id="AEIG01000134">
    <property type="protein sequence ID" value="EGG28304.1"/>
    <property type="molecule type" value="Genomic_DNA"/>
</dbReference>
<dbReference type="RefSeq" id="WP_009577243.1">
    <property type="nucleotide sequence ID" value="NZ_AEIG01000134.1"/>
</dbReference>
<sequence length="92" mass="10207">MAKESGTRLSDRAYAVEYGSKAAPTVMAKASGYDVEILIEAARDLQIPVIENPQLAALLEGVEIDEEIPEELYHSVAIVLSWVFWIRGEQPF</sequence>
<dbReference type="OrthoDB" id="5244399at2"/>
<comment type="caution">
    <text evidence="5">The sequence shown here is derived from an EMBL/GenBank/DDBJ whole genome shotgun (WGS) entry which is preliminary data.</text>
</comment>
<gene>
    <name evidence="5" type="ORF">IMCC3088_498</name>
</gene>
<dbReference type="STRING" id="2518989.IMCC3088_498"/>
<comment type="similarity">
    <text evidence="1">Belongs to the type III secretion exporter family.</text>
</comment>
<name>F3L5U9_9GAMM</name>
<dbReference type="PANTHER" id="PTHR30531:SF12">
    <property type="entry name" value="FLAGELLAR BIOSYNTHETIC PROTEIN FLHB"/>
    <property type="match status" value="1"/>
</dbReference>
<evidence type="ECO:0000313" key="5">
    <source>
        <dbReference type="EMBL" id="EGG28304.1"/>
    </source>
</evidence>
<dbReference type="GO" id="GO:0009306">
    <property type="term" value="P:protein secretion"/>
    <property type="evidence" value="ECO:0007669"/>
    <property type="project" value="InterPro"/>
</dbReference>
<dbReference type="AlphaFoldDB" id="F3L5U9"/>
<evidence type="ECO:0000256" key="2">
    <source>
        <dbReference type="ARBA" id="ARBA00021622"/>
    </source>
</evidence>
<keyword evidence="6" id="KW-1185">Reference proteome</keyword>
<evidence type="ECO:0000256" key="4">
    <source>
        <dbReference type="ARBA" id="ARBA00025078"/>
    </source>
</evidence>
<accession>F3L5U9</accession>
<comment type="function">
    <text evidence="4">Required for formation of the rod structure in the basal body of the flagellar apparatus. Together with FliI and FliH, may constitute the export apparatus of flagellin.</text>
</comment>
<dbReference type="PANTHER" id="PTHR30531">
    <property type="entry name" value="FLAGELLAR BIOSYNTHETIC PROTEIN FLHB"/>
    <property type="match status" value="1"/>
</dbReference>
<dbReference type="SUPFAM" id="SSF160544">
    <property type="entry name" value="EscU C-terminal domain-like"/>
    <property type="match status" value="1"/>
</dbReference>
<proteinExistence type="inferred from homology"/>
<evidence type="ECO:0000313" key="6">
    <source>
        <dbReference type="Proteomes" id="UP000005615"/>
    </source>
</evidence>
<keyword evidence="3" id="KW-1006">Bacterial flagellum protein export</keyword>
<dbReference type="eggNOG" id="COG2257">
    <property type="taxonomic scope" value="Bacteria"/>
</dbReference>
<keyword evidence="3" id="KW-0653">Protein transport</keyword>
<evidence type="ECO:0000256" key="3">
    <source>
        <dbReference type="ARBA" id="ARBA00023225"/>
    </source>
</evidence>
<dbReference type="Gene3D" id="3.40.1690.10">
    <property type="entry name" value="secretion proteins EscU"/>
    <property type="match status" value="1"/>
</dbReference>
<evidence type="ECO:0000256" key="1">
    <source>
        <dbReference type="ARBA" id="ARBA00010690"/>
    </source>
</evidence>
<dbReference type="Proteomes" id="UP000005615">
    <property type="component" value="Unassembled WGS sequence"/>
</dbReference>
<dbReference type="GO" id="GO:0005886">
    <property type="term" value="C:plasma membrane"/>
    <property type="evidence" value="ECO:0007669"/>
    <property type="project" value="TreeGrafter"/>
</dbReference>
<keyword evidence="3" id="KW-0813">Transport</keyword>
<dbReference type="InterPro" id="IPR029025">
    <property type="entry name" value="T3SS_substrate_exporter_C"/>
</dbReference>